<proteinExistence type="predicted"/>
<keyword evidence="1" id="KW-1133">Transmembrane helix</keyword>
<protein>
    <recommendedName>
        <fullName evidence="2">Urease accessory protein UreH-like transmembrane domain-containing protein</fullName>
    </recommendedName>
</protein>
<dbReference type="RefSeq" id="WP_016420346.1">
    <property type="nucleotide sequence ID" value="NZ_FNND01000002.1"/>
</dbReference>
<feature type="transmembrane region" description="Helical" evidence="1">
    <location>
        <begin position="126"/>
        <end position="148"/>
    </location>
</feature>
<evidence type="ECO:0000259" key="2">
    <source>
        <dbReference type="Pfam" id="PF13386"/>
    </source>
</evidence>
<gene>
    <name evidence="3" type="ORF">SAMN05444420_10252</name>
</gene>
<dbReference type="GeneID" id="85016153"/>
<name>A0A1H2T0X6_9FLAO</name>
<evidence type="ECO:0000313" key="3">
    <source>
        <dbReference type="EMBL" id="SDW37616.1"/>
    </source>
</evidence>
<dbReference type="PANTHER" id="PTHR42208">
    <property type="entry name" value="HEAVY METAL TRANSPORTER-RELATED"/>
    <property type="match status" value="1"/>
</dbReference>
<accession>A0A1H2T0X6</accession>
<dbReference type="EMBL" id="FNND01000002">
    <property type="protein sequence ID" value="SDW37616.1"/>
    <property type="molecule type" value="Genomic_DNA"/>
</dbReference>
<dbReference type="Proteomes" id="UP000182771">
    <property type="component" value="Unassembled WGS sequence"/>
</dbReference>
<keyword evidence="4" id="KW-1185">Reference proteome</keyword>
<keyword evidence="1" id="KW-0812">Transmembrane</keyword>
<feature type="transmembrane region" description="Helical" evidence="1">
    <location>
        <begin position="193"/>
        <end position="217"/>
    </location>
</feature>
<evidence type="ECO:0000313" key="4">
    <source>
        <dbReference type="Proteomes" id="UP000182771"/>
    </source>
</evidence>
<dbReference type="PANTHER" id="PTHR42208:SF1">
    <property type="entry name" value="HEAVY METAL TRANSPORTER"/>
    <property type="match status" value="1"/>
</dbReference>
<keyword evidence="1" id="KW-0472">Membrane</keyword>
<dbReference type="InterPro" id="IPR039447">
    <property type="entry name" value="UreH-like_TM_dom"/>
</dbReference>
<feature type="transmembrane region" description="Helical" evidence="1">
    <location>
        <begin position="160"/>
        <end position="181"/>
    </location>
</feature>
<feature type="transmembrane region" description="Helical" evidence="1">
    <location>
        <begin position="50"/>
        <end position="69"/>
    </location>
</feature>
<comment type="caution">
    <text evidence="3">The sequence shown here is derived from an EMBL/GenBank/DDBJ whole genome shotgun (WGS) entry which is preliminary data.</text>
</comment>
<dbReference type="OrthoDB" id="594443at2"/>
<reference evidence="3 4" key="1">
    <citation type="submission" date="2016-10" db="EMBL/GenBank/DDBJ databases">
        <authorList>
            <person name="Varghese N."/>
            <person name="Submissions S."/>
        </authorList>
    </citation>
    <scope>NUCLEOTIDE SEQUENCE [LARGE SCALE GENOMIC DNA]</scope>
    <source>
        <strain evidence="3 4">DSM 11449</strain>
    </source>
</reference>
<sequence length="232" mass="25147">MYLLAFTLGLVGSLHCVGMCGPIALLIPLQRQHKGFRYLQLGAYFIGKTLAYSLIGLLFGLVGEGLFIAEYQQEFSILAGLVMVSMGLFSLFHISLKGVQNPLLKGFALLKNALGRQLTKKTLSSSFTIGFLNGFLPCGLVYTALFGALTMGNLWGSMGYMTAFGLGTIPLMLLLVLLGNFLPVALRRQLNQWLPIVVIIVGILFILRGLGLGIPYLSPADTHLLLHPKADC</sequence>
<feature type="transmembrane region" description="Helical" evidence="1">
    <location>
        <begin position="6"/>
        <end position="29"/>
    </location>
</feature>
<organism evidence="3 4">
    <name type="scientific">Capnocytophaga granulosa</name>
    <dbReference type="NCBI Taxonomy" id="45242"/>
    <lineage>
        <taxon>Bacteria</taxon>
        <taxon>Pseudomonadati</taxon>
        <taxon>Bacteroidota</taxon>
        <taxon>Flavobacteriia</taxon>
        <taxon>Flavobacteriales</taxon>
        <taxon>Flavobacteriaceae</taxon>
        <taxon>Capnocytophaga</taxon>
    </lineage>
</organism>
<feature type="domain" description="Urease accessory protein UreH-like transmembrane" evidence="2">
    <location>
        <begin position="5"/>
        <end position="204"/>
    </location>
</feature>
<dbReference type="Pfam" id="PF13386">
    <property type="entry name" value="DsbD_2"/>
    <property type="match status" value="1"/>
</dbReference>
<evidence type="ECO:0000256" key="1">
    <source>
        <dbReference type="SAM" id="Phobius"/>
    </source>
</evidence>
<dbReference type="AlphaFoldDB" id="A0A1H2T0X6"/>
<feature type="transmembrane region" description="Helical" evidence="1">
    <location>
        <begin position="75"/>
        <end position="96"/>
    </location>
</feature>